<sequence length="197" mass="23030">MVKRVELVYGIRAAKRVRSWRTMVMEHQDNILKETEKLKLVNSFFNRMYFIDDIKLWQRKDYWSTPTEFLGAAGGDCEDFSIAKYYTLLELGIPDEKIRLVYVKALNYNIFHMVVAYYETPSAIPVILDNLMTDIRLATARKDLVPIYSFNGSHLWLMKARAQGEMVGEATRLGLWNDVRNRITSERLAQPIIKLDD</sequence>
<comment type="caution">
    <text evidence="1">The sequence shown here is derived from an EMBL/GenBank/DDBJ whole genome shotgun (WGS) entry which is preliminary data.</text>
</comment>
<dbReference type="OrthoDB" id="5401788at2"/>
<keyword evidence="1" id="KW-0548">Nucleotidyltransferase</keyword>
<gene>
    <name evidence="1" type="ORF">CUC53_07690</name>
</gene>
<dbReference type="PANTHER" id="PTHR39327:SF1">
    <property type="entry name" value="BLR5470 PROTEIN"/>
    <property type="match status" value="1"/>
</dbReference>
<dbReference type="AlphaFoldDB" id="A0A2H9U5N4"/>
<protein>
    <submittedName>
        <fullName evidence="1">Sulfate adenylyltransferase</fullName>
    </submittedName>
</protein>
<evidence type="ECO:0000313" key="2">
    <source>
        <dbReference type="Proteomes" id="UP000235861"/>
    </source>
</evidence>
<accession>A0A2H9U5N4</accession>
<evidence type="ECO:0000313" key="1">
    <source>
        <dbReference type="EMBL" id="PJG59366.1"/>
    </source>
</evidence>
<reference evidence="1 2" key="1">
    <citation type="submission" date="2017-11" db="EMBL/GenBank/DDBJ databases">
        <title>Draft genome sequence of environmental isolate Aeromonas cavernicola sp. nov. MDC 2508.</title>
        <authorList>
            <person name="Colston S.M."/>
            <person name="Navarro A."/>
            <person name="Martinez-Murcia A.J."/>
            <person name="Graf J."/>
        </authorList>
    </citation>
    <scope>NUCLEOTIDE SEQUENCE [LARGE SCALE GENOMIC DNA]</scope>
    <source>
        <strain evidence="1 2">MDC 2508</strain>
    </source>
</reference>
<dbReference type="Gene3D" id="3.10.620.30">
    <property type="match status" value="1"/>
</dbReference>
<dbReference type="PANTHER" id="PTHR39327">
    <property type="match status" value="1"/>
</dbReference>
<dbReference type="EMBL" id="PGGC01000071">
    <property type="protein sequence ID" value="PJG59366.1"/>
    <property type="molecule type" value="Genomic_DNA"/>
</dbReference>
<name>A0A2H9U5N4_9GAMM</name>
<keyword evidence="2" id="KW-1185">Reference proteome</keyword>
<dbReference type="Proteomes" id="UP000235861">
    <property type="component" value="Unassembled WGS sequence"/>
</dbReference>
<dbReference type="InterPro" id="IPR010319">
    <property type="entry name" value="Transglutaminase-like_Cys_pept"/>
</dbReference>
<dbReference type="GO" id="GO:0016779">
    <property type="term" value="F:nucleotidyltransferase activity"/>
    <property type="evidence" value="ECO:0007669"/>
    <property type="project" value="UniProtKB-KW"/>
</dbReference>
<proteinExistence type="predicted"/>
<organism evidence="1 2">
    <name type="scientific">Aeromonas cavernicola</name>
    <dbReference type="NCBI Taxonomy" id="1006623"/>
    <lineage>
        <taxon>Bacteria</taxon>
        <taxon>Pseudomonadati</taxon>
        <taxon>Pseudomonadota</taxon>
        <taxon>Gammaproteobacteria</taxon>
        <taxon>Aeromonadales</taxon>
        <taxon>Aeromonadaceae</taxon>
        <taxon>Aeromonas</taxon>
    </lineage>
</organism>
<dbReference type="Pfam" id="PF06035">
    <property type="entry name" value="Peptidase_C93"/>
    <property type="match status" value="1"/>
</dbReference>
<keyword evidence="1" id="KW-0808">Transferase</keyword>